<dbReference type="RefSeq" id="WP_125013564.1">
    <property type="nucleotide sequence ID" value="NZ_RQVR01000017.1"/>
</dbReference>
<feature type="chain" id="PRO_5017955855" evidence="5">
    <location>
        <begin position="19"/>
        <end position="346"/>
    </location>
</feature>
<protein>
    <submittedName>
        <fullName evidence="6">OmpH family outer membrane protein</fullName>
    </submittedName>
</protein>
<keyword evidence="3" id="KW-0175">Coiled coil</keyword>
<dbReference type="SMART" id="SM00935">
    <property type="entry name" value="OmpH"/>
    <property type="match status" value="1"/>
</dbReference>
<dbReference type="GO" id="GO:0005829">
    <property type="term" value="C:cytosol"/>
    <property type="evidence" value="ECO:0007669"/>
    <property type="project" value="TreeGrafter"/>
</dbReference>
<dbReference type="Pfam" id="PF03938">
    <property type="entry name" value="OmpH"/>
    <property type="match status" value="1"/>
</dbReference>
<feature type="compositionally biased region" description="Basic and acidic residues" evidence="4">
    <location>
        <begin position="285"/>
        <end position="336"/>
    </location>
</feature>
<accession>A0A3P3W4P0</accession>
<evidence type="ECO:0000313" key="6">
    <source>
        <dbReference type="EMBL" id="RRJ89397.1"/>
    </source>
</evidence>
<feature type="coiled-coil region" evidence="3">
    <location>
        <begin position="38"/>
        <end position="105"/>
    </location>
</feature>
<dbReference type="InterPro" id="IPR024930">
    <property type="entry name" value="Skp_dom_sf"/>
</dbReference>
<feature type="compositionally biased region" description="Polar residues" evidence="4">
    <location>
        <begin position="337"/>
        <end position="346"/>
    </location>
</feature>
<name>A0A3P3W4P0_9FLAO</name>
<dbReference type="GO" id="GO:0050821">
    <property type="term" value="P:protein stabilization"/>
    <property type="evidence" value="ECO:0007669"/>
    <property type="project" value="TreeGrafter"/>
</dbReference>
<dbReference type="Proteomes" id="UP000271937">
    <property type="component" value="Unassembled WGS sequence"/>
</dbReference>
<dbReference type="Gene3D" id="3.30.910.20">
    <property type="entry name" value="Skp domain"/>
    <property type="match status" value="1"/>
</dbReference>
<evidence type="ECO:0000256" key="5">
    <source>
        <dbReference type="SAM" id="SignalP"/>
    </source>
</evidence>
<gene>
    <name evidence="6" type="ORF">EG849_13195</name>
</gene>
<proteinExistence type="inferred from homology"/>
<organism evidence="6 7">
    <name type="scientific">Flavobacterium macacae</name>
    <dbReference type="NCBI Taxonomy" id="2488993"/>
    <lineage>
        <taxon>Bacteria</taxon>
        <taxon>Pseudomonadati</taxon>
        <taxon>Bacteroidota</taxon>
        <taxon>Flavobacteriia</taxon>
        <taxon>Flavobacteriales</taxon>
        <taxon>Flavobacteriaceae</taxon>
        <taxon>Flavobacterium</taxon>
    </lineage>
</organism>
<dbReference type="GO" id="GO:0051082">
    <property type="term" value="F:unfolded protein binding"/>
    <property type="evidence" value="ECO:0007669"/>
    <property type="project" value="InterPro"/>
</dbReference>
<comment type="similarity">
    <text evidence="1">Belongs to the Skp family.</text>
</comment>
<reference evidence="6 7" key="1">
    <citation type="submission" date="2018-11" db="EMBL/GenBank/DDBJ databases">
        <title>Flavobacterium sp. nov., YIM 102600 draft genome.</title>
        <authorList>
            <person name="Li G."/>
            <person name="Jiang Y."/>
        </authorList>
    </citation>
    <scope>NUCLEOTIDE SEQUENCE [LARGE SCALE GENOMIC DNA]</scope>
    <source>
        <strain evidence="6 7">YIM 102600</strain>
    </source>
</reference>
<comment type="caution">
    <text evidence="6">The sequence shown here is derived from an EMBL/GenBank/DDBJ whole genome shotgun (WGS) entry which is preliminary data.</text>
</comment>
<feature type="region of interest" description="Disordered" evidence="4">
    <location>
        <begin position="248"/>
        <end position="346"/>
    </location>
</feature>
<keyword evidence="2 5" id="KW-0732">Signal</keyword>
<evidence type="ECO:0000256" key="1">
    <source>
        <dbReference type="ARBA" id="ARBA00009091"/>
    </source>
</evidence>
<dbReference type="AlphaFoldDB" id="A0A3P3W4P0"/>
<dbReference type="EMBL" id="RQVR01000017">
    <property type="protein sequence ID" value="RRJ89397.1"/>
    <property type="molecule type" value="Genomic_DNA"/>
</dbReference>
<keyword evidence="7" id="KW-1185">Reference proteome</keyword>
<evidence type="ECO:0000256" key="4">
    <source>
        <dbReference type="SAM" id="MobiDB-lite"/>
    </source>
</evidence>
<feature type="signal peptide" evidence="5">
    <location>
        <begin position="1"/>
        <end position="18"/>
    </location>
</feature>
<feature type="compositionally biased region" description="Basic and acidic residues" evidence="4">
    <location>
        <begin position="203"/>
        <end position="226"/>
    </location>
</feature>
<evidence type="ECO:0000256" key="3">
    <source>
        <dbReference type="SAM" id="Coils"/>
    </source>
</evidence>
<feature type="region of interest" description="Disordered" evidence="4">
    <location>
        <begin position="179"/>
        <end position="227"/>
    </location>
</feature>
<dbReference type="PANTHER" id="PTHR35089">
    <property type="entry name" value="CHAPERONE PROTEIN SKP"/>
    <property type="match status" value="1"/>
</dbReference>
<dbReference type="PANTHER" id="PTHR35089:SF1">
    <property type="entry name" value="CHAPERONE PROTEIN SKP"/>
    <property type="match status" value="1"/>
</dbReference>
<sequence>MKKNFLILFLLATVAVNAQSGRGVLIGYIDMEYILEKVPNYAEANNQLELKAQKWKQEAEVKRNEITKLKENLKTERVLLTKELIEEKEEEISFLETELSDFQQKRFGPTGDLMTQKAVLVKPIQDQVFTIVQDIAAAKKYDFVFDKSSDLTMLFAAKNRNISDQVVRQLVRAEKREQLTSKQLKDEEERERKQDLIDSNPELSEREKANEEKRETRQQMIEDRKAAAAAAAEAKKLEYAERRARLLEEREAKKNAAKPNSEGNKAGEGEENSTTETNKTPTESVNEKREAAEQVRQAAAEERQRKLDERKAALEEKRKKILEDREALKKEREENKNTTTPPAGEN</sequence>
<evidence type="ECO:0000313" key="7">
    <source>
        <dbReference type="Proteomes" id="UP000271937"/>
    </source>
</evidence>
<dbReference type="OrthoDB" id="9788552at2"/>
<feature type="compositionally biased region" description="Low complexity" evidence="4">
    <location>
        <begin position="272"/>
        <end position="284"/>
    </location>
</feature>
<feature type="compositionally biased region" description="Basic and acidic residues" evidence="4">
    <location>
        <begin position="179"/>
        <end position="196"/>
    </location>
</feature>
<dbReference type="SUPFAM" id="SSF111384">
    <property type="entry name" value="OmpH-like"/>
    <property type="match status" value="1"/>
</dbReference>
<evidence type="ECO:0000256" key="2">
    <source>
        <dbReference type="ARBA" id="ARBA00022729"/>
    </source>
</evidence>
<dbReference type="InterPro" id="IPR005632">
    <property type="entry name" value="Chaperone_Skp"/>
</dbReference>